<proteinExistence type="predicted"/>
<dbReference type="Proteomes" id="UP001150924">
    <property type="component" value="Unassembled WGS sequence"/>
</dbReference>
<protein>
    <submittedName>
        <fullName evidence="1">VCBS repeat-containing protein</fullName>
    </submittedName>
</protein>
<name>A0A9X3EYS7_9BACT</name>
<comment type="caution">
    <text evidence="1">The sequence shown here is derived from an EMBL/GenBank/DDBJ whole genome shotgun (WGS) entry which is preliminary data.</text>
</comment>
<evidence type="ECO:0000313" key="1">
    <source>
        <dbReference type="EMBL" id="MCY1012586.1"/>
    </source>
</evidence>
<dbReference type="RefSeq" id="WP_267776054.1">
    <property type="nucleotide sequence ID" value="NZ_JAPNKE010000002.1"/>
</dbReference>
<keyword evidence="2" id="KW-1185">Reference proteome</keyword>
<gene>
    <name evidence="1" type="ORF">OV079_45060</name>
</gene>
<reference evidence="1" key="1">
    <citation type="submission" date="2022-11" db="EMBL/GenBank/DDBJ databases">
        <title>Minimal conservation of predation-associated metabolite biosynthetic gene clusters underscores biosynthetic potential of Myxococcota including descriptions for ten novel species: Archangium lansinium sp. nov., Myxococcus landrumus sp. nov., Nannocystis bai.</title>
        <authorList>
            <person name="Ahearne A."/>
            <person name="Stevens C."/>
            <person name="Phillips K."/>
        </authorList>
    </citation>
    <scope>NUCLEOTIDE SEQUENCE</scope>
    <source>
        <strain evidence="1">Na p29</strain>
    </source>
</reference>
<sequence length="351" mass="37364">MIGGEITGDGRVDLVSSDYKTLYCSVQQADATWKTRRLPIVAKTLDFALADVDGDTVSEVLFLRTEGSASVLDVYRSAQDGVLELLAQVAFPGASGKLHVNNTNDGAGPTFVVSDEERLYVVEDLQAAPRVVTPMSGEILDVELFDVDDDGALDATVCGDAGLFLVADLFGPAPGPGRRLDGLPCLRLTRFELDGEVGPSLLVEDGSLDRVRLTSWSGVNGTWVPGGASLLSAEVAAKVAYGRFGVELRPGVVVIENAQTTLFYAEPGPGFAETTRTSWTRPLRSALVTSTATGLWICSRSGLAPGWPSATLVMRASVRLLYETSPGTLRPRRRRCAAWSLRTSPVAATSK</sequence>
<dbReference type="InterPro" id="IPR028994">
    <property type="entry name" value="Integrin_alpha_N"/>
</dbReference>
<organism evidence="1 2">
    <name type="scientific">Nannocystis pusilla</name>
    <dbReference type="NCBI Taxonomy" id="889268"/>
    <lineage>
        <taxon>Bacteria</taxon>
        <taxon>Pseudomonadati</taxon>
        <taxon>Myxococcota</taxon>
        <taxon>Polyangia</taxon>
        <taxon>Nannocystales</taxon>
        <taxon>Nannocystaceae</taxon>
        <taxon>Nannocystis</taxon>
    </lineage>
</organism>
<dbReference type="EMBL" id="JAPNKE010000002">
    <property type="protein sequence ID" value="MCY1012586.1"/>
    <property type="molecule type" value="Genomic_DNA"/>
</dbReference>
<accession>A0A9X3EYS7</accession>
<dbReference type="SUPFAM" id="SSF69318">
    <property type="entry name" value="Integrin alpha N-terminal domain"/>
    <property type="match status" value="1"/>
</dbReference>
<evidence type="ECO:0000313" key="2">
    <source>
        <dbReference type="Proteomes" id="UP001150924"/>
    </source>
</evidence>
<dbReference type="AlphaFoldDB" id="A0A9X3EYS7"/>